<dbReference type="Pfam" id="PF00847">
    <property type="entry name" value="AP2"/>
    <property type="match status" value="1"/>
</dbReference>
<dbReference type="EMBL" id="OZ075114">
    <property type="protein sequence ID" value="CAL5058015.1"/>
    <property type="molecule type" value="Genomic_DNA"/>
</dbReference>
<dbReference type="InterPro" id="IPR036955">
    <property type="entry name" value="AP2/ERF_dom_sf"/>
</dbReference>
<protein>
    <recommendedName>
        <fullName evidence="7">AP2/ERF domain-containing protein</fullName>
    </recommendedName>
</protein>
<keyword evidence="5" id="KW-0539">Nucleus</keyword>
<dbReference type="AlphaFoldDB" id="A0ABC9EK58"/>
<organism evidence="8 9">
    <name type="scientific">Urochloa decumbens</name>
    <dbReference type="NCBI Taxonomy" id="240449"/>
    <lineage>
        <taxon>Eukaryota</taxon>
        <taxon>Viridiplantae</taxon>
        <taxon>Streptophyta</taxon>
        <taxon>Embryophyta</taxon>
        <taxon>Tracheophyta</taxon>
        <taxon>Spermatophyta</taxon>
        <taxon>Magnoliopsida</taxon>
        <taxon>Liliopsida</taxon>
        <taxon>Poales</taxon>
        <taxon>Poaceae</taxon>
        <taxon>PACMAD clade</taxon>
        <taxon>Panicoideae</taxon>
        <taxon>Panicodae</taxon>
        <taxon>Paniceae</taxon>
        <taxon>Melinidinae</taxon>
        <taxon>Urochloa</taxon>
    </lineage>
</organism>
<dbReference type="PRINTS" id="PR00367">
    <property type="entry name" value="ETHRSPELEMNT"/>
</dbReference>
<sequence>MPTTASNLERRHFPRWQQQGVLGGGEAVVDHHEHWPASYSTMPCCYDVGAGSSATSSHQPGPSSATAAVPAPAPAPAGSRHQQVTAVEAQEGNVMRRHYRGVRRRPWGKWAAEIRDPAKAARVWLGTFDTAEAAAAAYDDAALRFKGAKAKLNFPERVRGRTGQGTFLVTPGVPHPPPPLPTAAVAPPFPDLVRYAQLLQGANSIRNAVVASNTRDLAPPPPPAAAQVSPSPSVQILDFSTQRLLRGSPATFGRPLTASASVSTTTASSSSPSTWPRVETRTSGVDDDAKEG</sequence>
<feature type="compositionally biased region" description="Low complexity" evidence="6">
    <location>
        <begin position="257"/>
        <end position="274"/>
    </location>
</feature>
<feature type="compositionally biased region" description="Low complexity" evidence="6">
    <location>
        <begin position="60"/>
        <end position="70"/>
    </location>
</feature>
<evidence type="ECO:0000313" key="9">
    <source>
        <dbReference type="Proteomes" id="UP001497457"/>
    </source>
</evidence>
<proteinExistence type="predicted"/>
<evidence type="ECO:0000313" key="8">
    <source>
        <dbReference type="EMBL" id="CAL5058015.1"/>
    </source>
</evidence>
<feature type="region of interest" description="Disordered" evidence="6">
    <location>
        <begin position="50"/>
        <end position="80"/>
    </location>
</feature>
<dbReference type="GO" id="GO:0003677">
    <property type="term" value="F:DNA binding"/>
    <property type="evidence" value="ECO:0007669"/>
    <property type="project" value="UniProtKB-KW"/>
</dbReference>
<evidence type="ECO:0000256" key="3">
    <source>
        <dbReference type="ARBA" id="ARBA00023125"/>
    </source>
</evidence>
<keyword evidence="2" id="KW-0805">Transcription regulation</keyword>
<evidence type="ECO:0000256" key="1">
    <source>
        <dbReference type="ARBA" id="ARBA00004123"/>
    </source>
</evidence>
<feature type="domain" description="AP2/ERF" evidence="7">
    <location>
        <begin position="98"/>
        <end position="155"/>
    </location>
</feature>
<dbReference type="FunFam" id="3.30.730.10:FF:000001">
    <property type="entry name" value="Ethylene-responsive transcription factor 2"/>
    <property type="match status" value="1"/>
</dbReference>
<reference evidence="9" key="1">
    <citation type="submission" date="2024-06" db="EMBL/GenBank/DDBJ databases">
        <authorList>
            <person name="Ryan C."/>
        </authorList>
    </citation>
    <scope>NUCLEOTIDE SEQUENCE [LARGE SCALE GENOMIC DNA]</scope>
</reference>
<evidence type="ECO:0000256" key="2">
    <source>
        <dbReference type="ARBA" id="ARBA00023015"/>
    </source>
</evidence>
<dbReference type="GO" id="GO:0005634">
    <property type="term" value="C:nucleus"/>
    <property type="evidence" value="ECO:0007669"/>
    <property type="project" value="UniProtKB-SubCell"/>
</dbReference>
<dbReference type="PANTHER" id="PTHR31190:SF110">
    <property type="entry name" value="OS07G0227600 PROTEIN"/>
    <property type="match status" value="1"/>
</dbReference>
<evidence type="ECO:0000256" key="5">
    <source>
        <dbReference type="ARBA" id="ARBA00023242"/>
    </source>
</evidence>
<dbReference type="CDD" id="cd00018">
    <property type="entry name" value="AP2"/>
    <property type="match status" value="1"/>
</dbReference>
<accession>A0ABC9EK58</accession>
<dbReference type="InterPro" id="IPR001471">
    <property type="entry name" value="AP2/ERF_dom"/>
</dbReference>
<comment type="subcellular location">
    <subcellularLocation>
        <location evidence="1">Nucleus</location>
    </subcellularLocation>
</comment>
<keyword evidence="3" id="KW-0238">DNA-binding</keyword>
<dbReference type="InterPro" id="IPR016177">
    <property type="entry name" value="DNA-bd_dom_sf"/>
</dbReference>
<feature type="region of interest" description="Disordered" evidence="6">
    <location>
        <begin position="248"/>
        <end position="292"/>
    </location>
</feature>
<keyword evidence="9" id="KW-1185">Reference proteome</keyword>
<dbReference type="PANTHER" id="PTHR31190">
    <property type="entry name" value="DNA-BINDING DOMAIN"/>
    <property type="match status" value="1"/>
</dbReference>
<dbReference type="SUPFAM" id="SSF54171">
    <property type="entry name" value="DNA-binding domain"/>
    <property type="match status" value="1"/>
</dbReference>
<dbReference type="SMART" id="SM00380">
    <property type="entry name" value="AP2"/>
    <property type="match status" value="1"/>
</dbReference>
<evidence type="ECO:0000256" key="4">
    <source>
        <dbReference type="ARBA" id="ARBA00023163"/>
    </source>
</evidence>
<gene>
    <name evidence="8" type="ORF">URODEC1_LOCUS95976</name>
</gene>
<name>A0ABC9EK58_9POAL</name>
<dbReference type="PROSITE" id="PS51032">
    <property type="entry name" value="AP2_ERF"/>
    <property type="match status" value="1"/>
</dbReference>
<dbReference type="InterPro" id="IPR044808">
    <property type="entry name" value="ERF_plant"/>
</dbReference>
<evidence type="ECO:0000259" key="7">
    <source>
        <dbReference type="PROSITE" id="PS51032"/>
    </source>
</evidence>
<keyword evidence="4" id="KW-0804">Transcription</keyword>
<reference evidence="8 9" key="2">
    <citation type="submission" date="2024-10" db="EMBL/GenBank/DDBJ databases">
        <authorList>
            <person name="Ryan C."/>
        </authorList>
    </citation>
    <scope>NUCLEOTIDE SEQUENCE [LARGE SCALE GENOMIC DNA]</scope>
</reference>
<evidence type="ECO:0000256" key="6">
    <source>
        <dbReference type="SAM" id="MobiDB-lite"/>
    </source>
</evidence>
<dbReference type="Proteomes" id="UP001497457">
    <property type="component" value="Chromosome 4rd"/>
</dbReference>
<dbReference type="Gene3D" id="3.30.730.10">
    <property type="entry name" value="AP2/ERF domain"/>
    <property type="match status" value="1"/>
</dbReference>
<feature type="region of interest" description="Disordered" evidence="6">
    <location>
        <begin position="213"/>
        <end position="233"/>
    </location>
</feature>